<proteinExistence type="inferred from homology"/>
<evidence type="ECO:0000313" key="6">
    <source>
        <dbReference type="Proteomes" id="UP000501939"/>
    </source>
</evidence>
<dbReference type="InterPro" id="IPR050263">
    <property type="entry name" value="Bact_Fimbrial_Adh_Pro"/>
</dbReference>
<dbReference type="Gene3D" id="2.60.40.1090">
    <property type="entry name" value="Fimbrial-type adhesion domain"/>
    <property type="match status" value="1"/>
</dbReference>
<dbReference type="PANTHER" id="PTHR33420">
    <property type="entry name" value="FIMBRIAL SUBUNIT ELFA-RELATED"/>
    <property type="match status" value="1"/>
</dbReference>
<dbReference type="PANTHER" id="PTHR33420:SF3">
    <property type="entry name" value="FIMBRIAL SUBUNIT ELFA"/>
    <property type="match status" value="1"/>
</dbReference>
<dbReference type="AlphaFoldDB" id="A0A6G8S8G2"/>
<evidence type="ECO:0000256" key="4">
    <source>
        <dbReference type="ARBA" id="ARBA00023263"/>
    </source>
</evidence>
<name>A0A6G8S8G2_9GAMM</name>
<evidence type="ECO:0000256" key="3">
    <source>
        <dbReference type="ARBA" id="ARBA00022729"/>
    </source>
</evidence>
<keyword evidence="4" id="KW-0281">Fimbrium</keyword>
<accession>A0A6G8S8G2</accession>
<dbReference type="InterPro" id="IPR036937">
    <property type="entry name" value="Adhesion_dom_fimbrial_sf"/>
</dbReference>
<evidence type="ECO:0000256" key="1">
    <source>
        <dbReference type="ARBA" id="ARBA00004561"/>
    </source>
</evidence>
<dbReference type="SUPFAM" id="SSF49401">
    <property type="entry name" value="Bacterial adhesins"/>
    <property type="match status" value="1"/>
</dbReference>
<dbReference type="GO" id="GO:0009289">
    <property type="term" value="C:pilus"/>
    <property type="evidence" value="ECO:0007669"/>
    <property type="project" value="UniProtKB-SubCell"/>
</dbReference>
<keyword evidence="3" id="KW-0732">Signal</keyword>
<dbReference type="Pfam" id="PF16970">
    <property type="entry name" value="FimA"/>
    <property type="match status" value="1"/>
</dbReference>
<protein>
    <submittedName>
        <fullName evidence="5">Type 1 fimbrial protein</fullName>
    </submittedName>
</protein>
<sequence>MVLGISSSAFAATGTINFTGAVNSTTCAGSVSGGSSGSTNDTVTLPVVSKSDLAAANTTAGKTEFTINLTDGNGNKCVQVVEGANKFAVPYFEYDTGKVNTDGRLKNLQTGGASNVDIQLLNSTEDVIDIKLVGAAQQLSVSADNESYKYYAQYFATNTAGEGEVRGTVTYNIIYK</sequence>
<comment type="similarity">
    <text evidence="2">Belongs to the fimbrial protein family.</text>
</comment>
<dbReference type="EMBL" id="CP049916">
    <property type="protein sequence ID" value="QIO10479.1"/>
    <property type="molecule type" value="Genomic_DNA"/>
</dbReference>
<keyword evidence="6" id="KW-1185">Reference proteome</keyword>
<gene>
    <name evidence="5" type="ORF">G8D99_15300</name>
</gene>
<evidence type="ECO:0000256" key="2">
    <source>
        <dbReference type="ARBA" id="ARBA00006671"/>
    </source>
</evidence>
<dbReference type="InterPro" id="IPR039458">
    <property type="entry name" value="FimA-like"/>
</dbReference>
<dbReference type="Proteomes" id="UP000501939">
    <property type="component" value="Chromosome"/>
</dbReference>
<dbReference type="GO" id="GO:0043709">
    <property type="term" value="P:cell adhesion involved in single-species biofilm formation"/>
    <property type="evidence" value="ECO:0007669"/>
    <property type="project" value="TreeGrafter"/>
</dbReference>
<dbReference type="KEGG" id="alj:G8D99_15300"/>
<organism evidence="5 6">
    <name type="scientific">Acinetobacter lanii</name>
    <dbReference type="NCBI Taxonomy" id="2715163"/>
    <lineage>
        <taxon>Bacteria</taxon>
        <taxon>Pseudomonadati</taxon>
        <taxon>Pseudomonadota</taxon>
        <taxon>Gammaproteobacteria</taxon>
        <taxon>Moraxellales</taxon>
        <taxon>Moraxellaceae</taxon>
        <taxon>Acinetobacter</taxon>
    </lineage>
</organism>
<evidence type="ECO:0000313" key="5">
    <source>
        <dbReference type="EMBL" id="QIO10479.1"/>
    </source>
</evidence>
<reference evidence="5 6" key="1">
    <citation type="submission" date="2020-03" db="EMBL/GenBank/DDBJ databases">
        <authorList>
            <person name="Zhu W."/>
        </authorList>
    </citation>
    <scope>NUCLEOTIDE SEQUENCE [LARGE SCALE GENOMIC DNA]</scope>
    <source>
        <strain evidence="5 6">185</strain>
    </source>
</reference>
<dbReference type="InterPro" id="IPR008966">
    <property type="entry name" value="Adhesion_dom_sf"/>
</dbReference>
<comment type="subcellular location">
    <subcellularLocation>
        <location evidence="1">Fimbrium</location>
    </subcellularLocation>
</comment>